<dbReference type="RefSeq" id="WP_130356640.1">
    <property type="nucleotide sequence ID" value="NZ_SGXC01000001.1"/>
</dbReference>
<sequence length="327" mass="34181">MNQPTLTRRALTLALAACAAGAAVPAHAQGDYPARPITLVVGYPAGGSTDLTARLFGEALSKRIGERVIVENVGGAGGAIGAQRVAKARPDGYTLLLGASNEMAIASLINKAVKYDGLKDFTPIGMISTQPMVLVASANSPVKNISDFLAQARANPGKFSFGTSGVGTALHLSAESVKEAGGLQLVHVPYRGVAPLASDIMGGQLQFGVFVLSSALANIRAGKLVPIGLMQATRAPLAPEIPTFAEAGLKDVNMDIWFGLYGPANVPEPVAAKLRAALDDVLKMPEFRSKMQESGSTVAAPGVDLAQFQRKETEKYKRIVEFAKIEE</sequence>
<keyword evidence="3" id="KW-0675">Receptor</keyword>
<name>A0A4Q7NK12_9BURK</name>
<gene>
    <name evidence="3" type="ORF">EV675_1448</name>
</gene>
<dbReference type="Proteomes" id="UP000292445">
    <property type="component" value="Unassembled WGS sequence"/>
</dbReference>
<dbReference type="InterPro" id="IPR006311">
    <property type="entry name" value="TAT_signal"/>
</dbReference>
<keyword evidence="4" id="KW-1185">Reference proteome</keyword>
<protein>
    <submittedName>
        <fullName evidence="3">Tripartite-type tricarboxylate transporter receptor subunit TctC</fullName>
    </submittedName>
</protein>
<evidence type="ECO:0000256" key="1">
    <source>
        <dbReference type="ARBA" id="ARBA00006987"/>
    </source>
</evidence>
<keyword evidence="2" id="KW-0732">Signal</keyword>
<dbReference type="AlphaFoldDB" id="A0A4Q7NK12"/>
<dbReference type="InterPro" id="IPR005064">
    <property type="entry name" value="BUG"/>
</dbReference>
<accession>A0A4Q7NK12</accession>
<dbReference type="PROSITE" id="PS51318">
    <property type="entry name" value="TAT"/>
    <property type="match status" value="1"/>
</dbReference>
<comment type="similarity">
    <text evidence="1">Belongs to the UPF0065 (bug) family.</text>
</comment>
<evidence type="ECO:0000256" key="2">
    <source>
        <dbReference type="SAM" id="SignalP"/>
    </source>
</evidence>
<evidence type="ECO:0000313" key="4">
    <source>
        <dbReference type="Proteomes" id="UP000292445"/>
    </source>
</evidence>
<organism evidence="3 4">
    <name type="scientific">Pigmentiphaga kullae</name>
    <dbReference type="NCBI Taxonomy" id="151784"/>
    <lineage>
        <taxon>Bacteria</taxon>
        <taxon>Pseudomonadati</taxon>
        <taxon>Pseudomonadota</taxon>
        <taxon>Betaproteobacteria</taxon>
        <taxon>Burkholderiales</taxon>
        <taxon>Alcaligenaceae</taxon>
        <taxon>Pigmentiphaga</taxon>
    </lineage>
</organism>
<dbReference type="EMBL" id="SGXC01000001">
    <property type="protein sequence ID" value="RZS85424.1"/>
    <property type="molecule type" value="Genomic_DNA"/>
</dbReference>
<feature type="chain" id="PRO_5020180097" evidence="2">
    <location>
        <begin position="29"/>
        <end position="327"/>
    </location>
</feature>
<feature type="signal peptide" evidence="2">
    <location>
        <begin position="1"/>
        <end position="28"/>
    </location>
</feature>
<dbReference type="Gene3D" id="3.40.190.150">
    <property type="entry name" value="Bordetella uptake gene, domain 1"/>
    <property type="match status" value="1"/>
</dbReference>
<evidence type="ECO:0000313" key="3">
    <source>
        <dbReference type="EMBL" id="RZS85424.1"/>
    </source>
</evidence>
<reference evidence="3 4" key="1">
    <citation type="submission" date="2019-02" db="EMBL/GenBank/DDBJ databases">
        <title>Genomic Encyclopedia of Type Strains, Phase IV (KMG-IV): sequencing the most valuable type-strain genomes for metagenomic binning, comparative biology and taxonomic classification.</title>
        <authorList>
            <person name="Goeker M."/>
        </authorList>
    </citation>
    <scope>NUCLEOTIDE SEQUENCE [LARGE SCALE GENOMIC DNA]</scope>
    <source>
        <strain evidence="3 4">K24</strain>
    </source>
</reference>
<dbReference type="SUPFAM" id="SSF53850">
    <property type="entry name" value="Periplasmic binding protein-like II"/>
    <property type="match status" value="1"/>
</dbReference>
<proteinExistence type="inferred from homology"/>
<comment type="caution">
    <text evidence="3">The sequence shown here is derived from an EMBL/GenBank/DDBJ whole genome shotgun (WGS) entry which is preliminary data.</text>
</comment>
<dbReference type="Gene3D" id="3.40.190.10">
    <property type="entry name" value="Periplasmic binding protein-like II"/>
    <property type="match status" value="1"/>
</dbReference>
<dbReference type="CDD" id="cd07012">
    <property type="entry name" value="PBP2_Bug_TTT"/>
    <property type="match status" value="1"/>
</dbReference>
<dbReference type="OrthoDB" id="8678477at2"/>
<dbReference type="PANTHER" id="PTHR42928:SF5">
    <property type="entry name" value="BLR1237 PROTEIN"/>
    <property type="match status" value="1"/>
</dbReference>
<dbReference type="PIRSF" id="PIRSF017082">
    <property type="entry name" value="YflP"/>
    <property type="match status" value="1"/>
</dbReference>
<dbReference type="InterPro" id="IPR042100">
    <property type="entry name" value="Bug_dom1"/>
</dbReference>
<dbReference type="Pfam" id="PF03401">
    <property type="entry name" value="TctC"/>
    <property type="match status" value="1"/>
</dbReference>
<dbReference type="PANTHER" id="PTHR42928">
    <property type="entry name" value="TRICARBOXYLATE-BINDING PROTEIN"/>
    <property type="match status" value="1"/>
</dbReference>